<evidence type="ECO:0000259" key="1">
    <source>
        <dbReference type="PROSITE" id="PS50994"/>
    </source>
</evidence>
<dbReference type="SUPFAM" id="SSF53098">
    <property type="entry name" value="Ribonuclease H-like"/>
    <property type="match status" value="1"/>
</dbReference>
<evidence type="ECO:0000313" key="2">
    <source>
        <dbReference type="EMBL" id="GJS69935.1"/>
    </source>
</evidence>
<comment type="caution">
    <text evidence="2">The sequence shown here is derived from an EMBL/GenBank/DDBJ whole genome shotgun (WGS) entry which is preliminary data.</text>
</comment>
<evidence type="ECO:0000313" key="3">
    <source>
        <dbReference type="Proteomes" id="UP001151760"/>
    </source>
</evidence>
<name>A0ABQ4XY18_9ASTR</name>
<dbReference type="EMBL" id="BQNB010009898">
    <property type="protein sequence ID" value="GJS69935.1"/>
    <property type="molecule type" value="Genomic_DNA"/>
</dbReference>
<organism evidence="2 3">
    <name type="scientific">Tanacetum coccineum</name>
    <dbReference type="NCBI Taxonomy" id="301880"/>
    <lineage>
        <taxon>Eukaryota</taxon>
        <taxon>Viridiplantae</taxon>
        <taxon>Streptophyta</taxon>
        <taxon>Embryophyta</taxon>
        <taxon>Tracheophyta</taxon>
        <taxon>Spermatophyta</taxon>
        <taxon>Magnoliopsida</taxon>
        <taxon>eudicotyledons</taxon>
        <taxon>Gunneridae</taxon>
        <taxon>Pentapetalae</taxon>
        <taxon>asterids</taxon>
        <taxon>campanulids</taxon>
        <taxon>Asterales</taxon>
        <taxon>Asteraceae</taxon>
        <taxon>Asteroideae</taxon>
        <taxon>Anthemideae</taxon>
        <taxon>Anthemidinae</taxon>
        <taxon>Tanacetum</taxon>
    </lineage>
</organism>
<dbReference type="Proteomes" id="UP001151760">
    <property type="component" value="Unassembled WGS sequence"/>
</dbReference>
<protein>
    <submittedName>
        <fullName evidence="2">Reverse transcriptase domain-containing protein</fullName>
    </submittedName>
</protein>
<sequence>MMADIATYVSKCLTCSKVKVEYQNPSGLLVQPEIPQWKWERITIDILTKLPKTSSGYDTIWVIVDRLTNSAYFLPIKETDKMKKLTRLYLKEIVSRHRVPVSIISDQDSQFTSRFWQSLQGALGTRLDMSTTYHLQTDRQSKRTIQTLEDKAKRTAKTHDPLALVANTHTSSSSSRYPAAYYVTHPSSVVDYDDNYQGDEICDDQGDSLTTAMMLLARAITQRYSTPTNNRLRSSSNTRNQAVVQADIVIIQRRNVANGGRFERRLSNTQGEFAESENVQKEAGNGNLKELSANICMMARIQKADSDFEDGPSYDCAFISEVQTPSTSFMNPLFSQSDHEQKYPEQHEIINSTIGNNQINSDIIFDDPNVEVNDRKSKHDKNAHDAQDNALELLARNAYKDA</sequence>
<reference evidence="2" key="1">
    <citation type="journal article" date="2022" name="Int. J. Mol. Sci.">
        <title>Draft Genome of Tanacetum Coccineum: Genomic Comparison of Closely Related Tanacetum-Family Plants.</title>
        <authorList>
            <person name="Yamashiro T."/>
            <person name="Shiraishi A."/>
            <person name="Nakayama K."/>
            <person name="Satake H."/>
        </authorList>
    </citation>
    <scope>NUCLEOTIDE SEQUENCE</scope>
</reference>
<reference evidence="2" key="2">
    <citation type="submission" date="2022-01" db="EMBL/GenBank/DDBJ databases">
        <authorList>
            <person name="Yamashiro T."/>
            <person name="Shiraishi A."/>
            <person name="Satake H."/>
            <person name="Nakayama K."/>
        </authorList>
    </citation>
    <scope>NUCLEOTIDE SEQUENCE</scope>
</reference>
<proteinExistence type="predicted"/>
<dbReference type="InterPro" id="IPR012337">
    <property type="entry name" value="RNaseH-like_sf"/>
</dbReference>
<dbReference type="InterPro" id="IPR036397">
    <property type="entry name" value="RNaseH_sf"/>
</dbReference>
<dbReference type="InterPro" id="IPR001584">
    <property type="entry name" value="Integrase_cat-core"/>
</dbReference>
<dbReference type="PANTHER" id="PTHR45835:SF103">
    <property type="entry name" value="RNA-DIRECTED DNA POLYMERASE"/>
    <property type="match status" value="1"/>
</dbReference>
<feature type="domain" description="Integrase catalytic" evidence="1">
    <location>
        <begin position="31"/>
        <end position="151"/>
    </location>
</feature>
<accession>A0ABQ4XY18</accession>
<keyword evidence="2" id="KW-0695">RNA-directed DNA polymerase</keyword>
<dbReference type="PROSITE" id="PS50994">
    <property type="entry name" value="INTEGRASE"/>
    <property type="match status" value="1"/>
</dbReference>
<gene>
    <name evidence="2" type="ORF">Tco_0702776</name>
</gene>
<dbReference type="PANTHER" id="PTHR45835">
    <property type="entry name" value="YALI0A06105P"/>
    <property type="match status" value="1"/>
</dbReference>
<keyword evidence="2" id="KW-0548">Nucleotidyltransferase</keyword>
<dbReference type="Gene3D" id="3.30.420.10">
    <property type="entry name" value="Ribonuclease H-like superfamily/Ribonuclease H"/>
    <property type="match status" value="1"/>
</dbReference>
<keyword evidence="3" id="KW-1185">Reference proteome</keyword>
<dbReference type="GO" id="GO:0003964">
    <property type="term" value="F:RNA-directed DNA polymerase activity"/>
    <property type="evidence" value="ECO:0007669"/>
    <property type="project" value="UniProtKB-KW"/>
</dbReference>
<keyword evidence="2" id="KW-0808">Transferase</keyword>